<evidence type="ECO:0000256" key="4">
    <source>
        <dbReference type="ARBA" id="ARBA00022989"/>
    </source>
</evidence>
<protein>
    <recommendedName>
        <fullName evidence="9">MFS transporter</fullName>
    </recommendedName>
</protein>
<name>A0A0L0K565_9ACTN</name>
<evidence type="ECO:0000313" key="8">
    <source>
        <dbReference type="Proteomes" id="UP000037151"/>
    </source>
</evidence>
<organism evidence="7 8">
    <name type="scientific">Streptomyces acidiscabies</name>
    <dbReference type="NCBI Taxonomy" id="42234"/>
    <lineage>
        <taxon>Bacteria</taxon>
        <taxon>Bacillati</taxon>
        <taxon>Actinomycetota</taxon>
        <taxon>Actinomycetes</taxon>
        <taxon>Kitasatosporales</taxon>
        <taxon>Streptomycetaceae</taxon>
        <taxon>Streptomyces</taxon>
    </lineage>
</organism>
<evidence type="ECO:0008006" key="9">
    <source>
        <dbReference type="Google" id="ProtNLM"/>
    </source>
</evidence>
<dbReference type="Gene3D" id="1.20.1250.20">
    <property type="entry name" value="MFS general substrate transporter like domains"/>
    <property type="match status" value="1"/>
</dbReference>
<sequence length="176" mass="17938">MRCLPVLSNSPCAGWRRRPELAGGLNTRIAVTVVELAALHDAIEAPFALGAAADGPPWARAATLSASLFLSFCGVMLFDVNLNSLQAAAVPDGMRARVSGAYSTVNYGVRPLGALAGGALASAVGLRTTLSVAGVGGALSVLWLLPSPIPRTREPQAAPATPAPDNAMDHNTRAAS</sequence>
<evidence type="ECO:0000256" key="1">
    <source>
        <dbReference type="ARBA" id="ARBA00004651"/>
    </source>
</evidence>
<comment type="caution">
    <text evidence="7">The sequence shown here is derived from an EMBL/GenBank/DDBJ whole genome shotgun (WGS) entry which is preliminary data.</text>
</comment>
<feature type="compositionally biased region" description="Basic and acidic residues" evidence="6">
    <location>
        <begin position="167"/>
        <end position="176"/>
    </location>
</feature>
<gene>
    <name evidence="7" type="ORF">IQ63_20925</name>
</gene>
<keyword evidence="3" id="KW-0812">Transmembrane</keyword>
<dbReference type="EMBL" id="JPPY01000131">
    <property type="protein sequence ID" value="KND32981.1"/>
    <property type="molecule type" value="Genomic_DNA"/>
</dbReference>
<reference evidence="8" key="1">
    <citation type="submission" date="2014-07" db="EMBL/GenBank/DDBJ databases">
        <title>Genome sequencing of plant-pathogenic Streptomyces species.</title>
        <authorList>
            <person name="Harrison J."/>
            <person name="Sapp M."/>
            <person name="Thwaites R."/>
            <person name="Studholme D.J."/>
        </authorList>
    </citation>
    <scope>NUCLEOTIDE SEQUENCE [LARGE SCALE GENOMIC DNA]</scope>
    <source>
        <strain evidence="8">NCPPB 4445</strain>
    </source>
</reference>
<evidence type="ECO:0000256" key="2">
    <source>
        <dbReference type="ARBA" id="ARBA00022475"/>
    </source>
</evidence>
<dbReference type="PANTHER" id="PTHR23513">
    <property type="entry name" value="INTEGRAL MEMBRANE EFFLUX PROTEIN-RELATED"/>
    <property type="match status" value="1"/>
</dbReference>
<dbReference type="SUPFAM" id="SSF103473">
    <property type="entry name" value="MFS general substrate transporter"/>
    <property type="match status" value="1"/>
</dbReference>
<evidence type="ECO:0000256" key="3">
    <source>
        <dbReference type="ARBA" id="ARBA00022692"/>
    </source>
</evidence>
<dbReference type="PATRIC" id="fig|42234.21.peg.4321"/>
<accession>A0A0L0K565</accession>
<keyword evidence="5" id="KW-0472">Membrane</keyword>
<dbReference type="Proteomes" id="UP000037151">
    <property type="component" value="Unassembled WGS sequence"/>
</dbReference>
<feature type="region of interest" description="Disordered" evidence="6">
    <location>
        <begin position="153"/>
        <end position="176"/>
    </location>
</feature>
<dbReference type="AlphaFoldDB" id="A0A0L0K565"/>
<evidence type="ECO:0000256" key="5">
    <source>
        <dbReference type="ARBA" id="ARBA00023136"/>
    </source>
</evidence>
<keyword evidence="4" id="KW-1133">Transmembrane helix</keyword>
<dbReference type="GO" id="GO:0005886">
    <property type="term" value="C:plasma membrane"/>
    <property type="evidence" value="ECO:0007669"/>
    <property type="project" value="UniProtKB-SubCell"/>
</dbReference>
<keyword evidence="2" id="KW-1003">Cell membrane</keyword>
<dbReference type="PANTHER" id="PTHR23513:SF11">
    <property type="entry name" value="STAPHYLOFERRIN A TRANSPORTER"/>
    <property type="match status" value="1"/>
</dbReference>
<evidence type="ECO:0000313" key="7">
    <source>
        <dbReference type="EMBL" id="KND32981.1"/>
    </source>
</evidence>
<dbReference type="RefSeq" id="WP_050372019.1">
    <property type="nucleotide sequence ID" value="NZ_KQ257822.1"/>
</dbReference>
<comment type="subcellular location">
    <subcellularLocation>
        <location evidence="1">Cell membrane</location>
        <topology evidence="1">Multi-pass membrane protein</topology>
    </subcellularLocation>
</comment>
<dbReference type="InterPro" id="IPR036259">
    <property type="entry name" value="MFS_trans_sf"/>
</dbReference>
<evidence type="ECO:0000256" key="6">
    <source>
        <dbReference type="SAM" id="MobiDB-lite"/>
    </source>
</evidence>
<proteinExistence type="predicted"/>